<dbReference type="GO" id="GO:0005524">
    <property type="term" value="F:ATP binding"/>
    <property type="evidence" value="ECO:0007669"/>
    <property type="project" value="UniProtKB-KW"/>
</dbReference>
<keyword evidence="11" id="KW-0902">Two-component regulatory system</keyword>
<dbReference type="AlphaFoldDB" id="A0A1I7FAE3"/>
<dbReference type="STRING" id="155865.SAMN05216515_101154"/>
<dbReference type="PANTHER" id="PTHR45569:SF1">
    <property type="entry name" value="SENSOR PROTEIN KDPD"/>
    <property type="match status" value="1"/>
</dbReference>
<evidence type="ECO:0000256" key="7">
    <source>
        <dbReference type="ARBA" id="ARBA00022741"/>
    </source>
</evidence>
<proteinExistence type="predicted"/>
<name>A0A1I7FAE3_9FIRM</name>
<dbReference type="GO" id="GO:0005886">
    <property type="term" value="C:plasma membrane"/>
    <property type="evidence" value="ECO:0007669"/>
    <property type="project" value="TreeGrafter"/>
</dbReference>
<dbReference type="Pfam" id="PF02518">
    <property type="entry name" value="HATPase_c"/>
    <property type="match status" value="1"/>
</dbReference>
<comment type="subcellular location">
    <subcellularLocation>
        <location evidence="2">Membrane</location>
        <topology evidence="2">Multi-pass membrane protein</topology>
    </subcellularLocation>
</comment>
<evidence type="ECO:0000259" key="15">
    <source>
        <dbReference type="PROSITE" id="PS50109"/>
    </source>
</evidence>
<evidence type="ECO:0000256" key="6">
    <source>
        <dbReference type="ARBA" id="ARBA00022692"/>
    </source>
</evidence>
<evidence type="ECO:0000256" key="5">
    <source>
        <dbReference type="ARBA" id="ARBA00022679"/>
    </source>
</evidence>
<evidence type="ECO:0000256" key="2">
    <source>
        <dbReference type="ARBA" id="ARBA00004141"/>
    </source>
</evidence>
<dbReference type="InterPro" id="IPR003661">
    <property type="entry name" value="HisK_dim/P_dom"/>
</dbReference>
<dbReference type="InterPro" id="IPR005467">
    <property type="entry name" value="His_kinase_dom"/>
</dbReference>
<dbReference type="SMART" id="SM00387">
    <property type="entry name" value="HATPase_c"/>
    <property type="match status" value="1"/>
</dbReference>
<sequence>MEQEKCGRGRKIAMDTGITVLIILAAVLLCNIFRIDNVTQGYASPVFVLAVLMISRLTEGYVYGLAASVLGVFVVNFMFTYPYYAFNFTATGYPLTFVVLLGVSIVTSTLTTQLKQRDMLKLENERVKMQANLLRSISHDIRTPLTSINGAASAILENQDLTETQKQELLRDVRNEAQWLIRVVENLLSVTRVGTGQANMNIEPWDAEEVVFEAIQKFHRHYPSVKVEADLEDDLPFIPMEPLLIERVLINLMENAAVHGGNISGICISVKERKTMFRFRVSDDGRGFPPEKLKNAFDGAGEISADVKSDGTRNMGLGLSVCKAIIQAHEGTIWAENNREGGASVCFDLPRKPEEEPAAMASSAAPAEPAEPGR</sequence>
<dbReference type="PROSITE" id="PS50109">
    <property type="entry name" value="HIS_KIN"/>
    <property type="match status" value="1"/>
</dbReference>
<dbReference type="InterPro" id="IPR036890">
    <property type="entry name" value="HATPase_C_sf"/>
</dbReference>
<dbReference type="EMBL" id="FPBT01000002">
    <property type="protein sequence ID" value="SFU33223.1"/>
    <property type="molecule type" value="Genomic_DNA"/>
</dbReference>
<dbReference type="InterPro" id="IPR052023">
    <property type="entry name" value="Histidine_kinase_KdpD"/>
</dbReference>
<evidence type="ECO:0000256" key="3">
    <source>
        <dbReference type="ARBA" id="ARBA00012438"/>
    </source>
</evidence>
<keyword evidence="12 14" id="KW-0472">Membrane</keyword>
<evidence type="ECO:0000313" key="16">
    <source>
        <dbReference type="EMBL" id="SFU33223.1"/>
    </source>
</evidence>
<dbReference type="SUPFAM" id="SSF55874">
    <property type="entry name" value="ATPase domain of HSP90 chaperone/DNA topoisomerase II/histidine kinase"/>
    <property type="match status" value="1"/>
</dbReference>
<dbReference type="InterPro" id="IPR025201">
    <property type="entry name" value="KdpD_TM"/>
</dbReference>
<dbReference type="EC" id="2.7.13.3" evidence="3"/>
<dbReference type="Gene3D" id="1.20.120.620">
    <property type="entry name" value="Backbone structure of the membrane domain of e. Coli histidine kinase receptor kdpd"/>
    <property type="match status" value="1"/>
</dbReference>
<evidence type="ECO:0000313" key="17">
    <source>
        <dbReference type="Proteomes" id="UP000198817"/>
    </source>
</evidence>
<keyword evidence="17" id="KW-1185">Reference proteome</keyword>
<comment type="catalytic activity">
    <reaction evidence="1">
        <text>ATP + protein L-histidine = ADP + protein N-phospho-L-histidine.</text>
        <dbReference type="EC" id="2.7.13.3"/>
    </reaction>
</comment>
<dbReference type="SUPFAM" id="SSF47384">
    <property type="entry name" value="Homodimeric domain of signal transducing histidine kinase"/>
    <property type="match status" value="1"/>
</dbReference>
<keyword evidence="10 14" id="KW-1133">Transmembrane helix</keyword>
<feature type="compositionally biased region" description="Low complexity" evidence="13">
    <location>
        <begin position="358"/>
        <end position="374"/>
    </location>
</feature>
<dbReference type="OrthoDB" id="9806130at2"/>
<evidence type="ECO:0000256" key="13">
    <source>
        <dbReference type="SAM" id="MobiDB-lite"/>
    </source>
</evidence>
<feature type="transmembrane region" description="Helical" evidence="14">
    <location>
        <begin position="65"/>
        <end position="86"/>
    </location>
</feature>
<feature type="transmembrane region" description="Helical" evidence="14">
    <location>
        <begin position="92"/>
        <end position="111"/>
    </location>
</feature>
<dbReference type="SMART" id="SM00388">
    <property type="entry name" value="HisKA"/>
    <property type="match status" value="1"/>
</dbReference>
<accession>A0A1I7FAE3</accession>
<evidence type="ECO:0000256" key="4">
    <source>
        <dbReference type="ARBA" id="ARBA00022553"/>
    </source>
</evidence>
<evidence type="ECO:0000256" key="10">
    <source>
        <dbReference type="ARBA" id="ARBA00022989"/>
    </source>
</evidence>
<dbReference type="PRINTS" id="PR00344">
    <property type="entry name" value="BCTRLSENSOR"/>
</dbReference>
<keyword evidence="9" id="KW-0067">ATP-binding</keyword>
<feature type="domain" description="Histidine kinase" evidence="15">
    <location>
        <begin position="136"/>
        <end position="353"/>
    </location>
</feature>
<dbReference type="Pfam" id="PF13493">
    <property type="entry name" value="DUF4118"/>
    <property type="match status" value="1"/>
</dbReference>
<dbReference type="Gene3D" id="3.30.565.10">
    <property type="entry name" value="Histidine kinase-like ATPase, C-terminal domain"/>
    <property type="match status" value="1"/>
</dbReference>
<evidence type="ECO:0000256" key="1">
    <source>
        <dbReference type="ARBA" id="ARBA00000085"/>
    </source>
</evidence>
<evidence type="ECO:0000256" key="8">
    <source>
        <dbReference type="ARBA" id="ARBA00022777"/>
    </source>
</evidence>
<gene>
    <name evidence="16" type="ORF">SAMN05216508_10213</name>
</gene>
<evidence type="ECO:0000256" key="9">
    <source>
        <dbReference type="ARBA" id="ARBA00022840"/>
    </source>
</evidence>
<dbReference type="PANTHER" id="PTHR45569">
    <property type="entry name" value="SENSOR PROTEIN KDPD"/>
    <property type="match status" value="1"/>
</dbReference>
<dbReference type="Gene3D" id="1.10.287.130">
    <property type="match status" value="1"/>
</dbReference>
<keyword evidence="4" id="KW-0597">Phosphoprotein</keyword>
<feature type="transmembrane region" description="Helical" evidence="14">
    <location>
        <begin position="12"/>
        <end position="35"/>
    </location>
</feature>
<evidence type="ECO:0000256" key="12">
    <source>
        <dbReference type="ARBA" id="ARBA00023136"/>
    </source>
</evidence>
<evidence type="ECO:0000256" key="14">
    <source>
        <dbReference type="SAM" id="Phobius"/>
    </source>
</evidence>
<dbReference type="RefSeq" id="WP_090469596.1">
    <property type="nucleotide sequence ID" value="NZ_FOWF01000001.1"/>
</dbReference>
<dbReference type="CDD" id="cd00082">
    <property type="entry name" value="HisKA"/>
    <property type="match status" value="1"/>
</dbReference>
<feature type="region of interest" description="Disordered" evidence="13">
    <location>
        <begin position="348"/>
        <end position="374"/>
    </location>
</feature>
<keyword evidence="7" id="KW-0547">Nucleotide-binding</keyword>
<dbReference type="Pfam" id="PF00512">
    <property type="entry name" value="HisKA"/>
    <property type="match status" value="1"/>
</dbReference>
<dbReference type="InterPro" id="IPR003594">
    <property type="entry name" value="HATPase_dom"/>
</dbReference>
<evidence type="ECO:0000256" key="11">
    <source>
        <dbReference type="ARBA" id="ARBA00023012"/>
    </source>
</evidence>
<dbReference type="GO" id="GO:0000155">
    <property type="term" value="F:phosphorelay sensor kinase activity"/>
    <property type="evidence" value="ECO:0007669"/>
    <property type="project" value="InterPro"/>
</dbReference>
<keyword evidence="6 14" id="KW-0812">Transmembrane</keyword>
<dbReference type="InterPro" id="IPR004358">
    <property type="entry name" value="Sig_transdc_His_kin-like_C"/>
</dbReference>
<keyword evidence="8 16" id="KW-0418">Kinase</keyword>
<dbReference type="InterPro" id="IPR038318">
    <property type="entry name" value="KdpD_sf"/>
</dbReference>
<organism evidence="16 17">
    <name type="scientific">Eubacterium pyruvativorans</name>
    <dbReference type="NCBI Taxonomy" id="155865"/>
    <lineage>
        <taxon>Bacteria</taxon>
        <taxon>Bacillati</taxon>
        <taxon>Bacillota</taxon>
        <taxon>Clostridia</taxon>
        <taxon>Eubacteriales</taxon>
        <taxon>Eubacteriaceae</taxon>
        <taxon>Eubacterium</taxon>
    </lineage>
</organism>
<protein>
    <recommendedName>
        <fullName evidence="3">histidine kinase</fullName>
        <ecNumber evidence="3">2.7.13.3</ecNumber>
    </recommendedName>
</protein>
<dbReference type="InterPro" id="IPR036097">
    <property type="entry name" value="HisK_dim/P_sf"/>
</dbReference>
<dbReference type="Proteomes" id="UP000198817">
    <property type="component" value="Unassembled WGS sequence"/>
</dbReference>
<keyword evidence="5" id="KW-0808">Transferase</keyword>
<reference evidence="16 17" key="1">
    <citation type="submission" date="2016-10" db="EMBL/GenBank/DDBJ databases">
        <authorList>
            <person name="de Groot N.N."/>
        </authorList>
    </citation>
    <scope>NUCLEOTIDE SEQUENCE [LARGE SCALE GENOMIC DNA]</scope>
    <source>
        <strain evidence="16 17">KHGC13</strain>
    </source>
</reference>